<comment type="caution">
    <text evidence="1">The sequence shown here is derived from an EMBL/GenBank/DDBJ whole genome shotgun (WGS) entry which is preliminary data.</text>
</comment>
<feature type="non-terminal residue" evidence="1">
    <location>
        <position position="54"/>
    </location>
</feature>
<dbReference type="AlphaFoldDB" id="A0A317SRK3"/>
<dbReference type="Proteomes" id="UP000246991">
    <property type="component" value="Unassembled WGS sequence"/>
</dbReference>
<dbReference type="OrthoDB" id="10391253at2759"/>
<evidence type="ECO:0000313" key="1">
    <source>
        <dbReference type="EMBL" id="PWW77063.1"/>
    </source>
</evidence>
<reference evidence="1 2" key="1">
    <citation type="submission" date="2018-03" db="EMBL/GenBank/DDBJ databases">
        <title>Genomes of Pezizomycetes fungi and the evolution of truffles.</title>
        <authorList>
            <person name="Murat C."/>
            <person name="Payen T."/>
            <person name="Noel B."/>
            <person name="Kuo A."/>
            <person name="Martin F.M."/>
        </authorList>
    </citation>
    <scope>NUCLEOTIDE SEQUENCE [LARGE SCALE GENOMIC DNA]</scope>
    <source>
        <strain evidence="1">091103-1</strain>
    </source>
</reference>
<name>A0A317SRK3_9PEZI</name>
<dbReference type="EMBL" id="PYWC01000027">
    <property type="protein sequence ID" value="PWW77063.1"/>
    <property type="molecule type" value="Genomic_DNA"/>
</dbReference>
<proteinExistence type="predicted"/>
<accession>A0A317SRK3</accession>
<evidence type="ECO:0000313" key="2">
    <source>
        <dbReference type="Proteomes" id="UP000246991"/>
    </source>
</evidence>
<keyword evidence="2" id="KW-1185">Reference proteome</keyword>
<sequence>MRGGELLRAHSAAQQSRKQVLYLAASERKIRIALRDQRIFYFDCINHFLHSGKY</sequence>
<gene>
    <name evidence="1" type="ORF">C7212DRAFT_25082</name>
</gene>
<organism evidence="1 2">
    <name type="scientific">Tuber magnatum</name>
    <name type="common">white Piedmont truffle</name>
    <dbReference type="NCBI Taxonomy" id="42249"/>
    <lineage>
        <taxon>Eukaryota</taxon>
        <taxon>Fungi</taxon>
        <taxon>Dikarya</taxon>
        <taxon>Ascomycota</taxon>
        <taxon>Pezizomycotina</taxon>
        <taxon>Pezizomycetes</taxon>
        <taxon>Pezizales</taxon>
        <taxon>Tuberaceae</taxon>
        <taxon>Tuber</taxon>
    </lineage>
</organism>
<protein>
    <submittedName>
        <fullName evidence="1">Uncharacterized protein</fullName>
    </submittedName>
</protein>